<reference evidence="1" key="1">
    <citation type="submission" date="2014-09" db="EMBL/GenBank/DDBJ databases">
        <authorList>
            <person name="Magalhaes I.L.F."/>
            <person name="Oliveira U."/>
            <person name="Santos F.R."/>
            <person name="Vidigal T.H.D.A."/>
            <person name="Brescovit A.D."/>
            <person name="Santos A.J."/>
        </authorList>
    </citation>
    <scope>NUCLEOTIDE SEQUENCE</scope>
    <source>
        <tissue evidence="1">Shoot tissue taken approximately 20 cm above the soil surface</tissue>
    </source>
</reference>
<dbReference type="AlphaFoldDB" id="A0A0A9L0Q4"/>
<accession>A0A0A9L0Q4</accession>
<sequence length="61" mass="7175">MLASATKFLVMLNLSFYCYIRSKIYSRMHAEVLVMQNFQIVAITMCRSFCISYTNYIDRSS</sequence>
<evidence type="ECO:0000313" key="1">
    <source>
        <dbReference type="EMBL" id="JAE25374.1"/>
    </source>
</evidence>
<reference evidence="1" key="2">
    <citation type="journal article" date="2015" name="Data Brief">
        <title>Shoot transcriptome of the giant reed, Arundo donax.</title>
        <authorList>
            <person name="Barrero R.A."/>
            <person name="Guerrero F.D."/>
            <person name="Moolhuijzen P."/>
            <person name="Goolsby J.A."/>
            <person name="Tidwell J."/>
            <person name="Bellgard S.E."/>
            <person name="Bellgard M.I."/>
        </authorList>
    </citation>
    <scope>NUCLEOTIDE SEQUENCE</scope>
    <source>
        <tissue evidence="1">Shoot tissue taken approximately 20 cm above the soil surface</tissue>
    </source>
</reference>
<proteinExistence type="predicted"/>
<name>A0A0A9L0Q4_ARUDO</name>
<protein>
    <submittedName>
        <fullName evidence="1">Uncharacterized protein</fullName>
    </submittedName>
</protein>
<organism evidence="1">
    <name type="scientific">Arundo donax</name>
    <name type="common">Giant reed</name>
    <name type="synonym">Donax arundinaceus</name>
    <dbReference type="NCBI Taxonomy" id="35708"/>
    <lineage>
        <taxon>Eukaryota</taxon>
        <taxon>Viridiplantae</taxon>
        <taxon>Streptophyta</taxon>
        <taxon>Embryophyta</taxon>
        <taxon>Tracheophyta</taxon>
        <taxon>Spermatophyta</taxon>
        <taxon>Magnoliopsida</taxon>
        <taxon>Liliopsida</taxon>
        <taxon>Poales</taxon>
        <taxon>Poaceae</taxon>
        <taxon>PACMAD clade</taxon>
        <taxon>Arundinoideae</taxon>
        <taxon>Arundineae</taxon>
        <taxon>Arundo</taxon>
    </lineage>
</organism>
<dbReference type="EMBL" id="GBRH01172522">
    <property type="protein sequence ID" value="JAE25374.1"/>
    <property type="molecule type" value="Transcribed_RNA"/>
</dbReference>